<name>A0A2P5C8N2_PARAD</name>
<accession>A0A2P5C8N2</accession>
<protein>
    <submittedName>
        <fullName evidence="1">Uncharacterized protein</fullName>
    </submittedName>
</protein>
<gene>
    <name evidence="1" type="ORF">PanWU01x14_173180</name>
</gene>
<evidence type="ECO:0000313" key="1">
    <source>
        <dbReference type="EMBL" id="PON57412.1"/>
    </source>
</evidence>
<sequence length="89" mass="9932">MRIHELIKWGGSKTVHVTWSKTCLLLSSLSADSANISAWEVLNRTQYLSEIVLWLLVLRLSLGLLTSDQVSGSPRGAWPMVRSVIVLEL</sequence>
<proteinExistence type="predicted"/>
<dbReference type="AlphaFoldDB" id="A0A2P5C8N2"/>
<dbReference type="Proteomes" id="UP000237105">
    <property type="component" value="Unassembled WGS sequence"/>
</dbReference>
<dbReference type="EMBL" id="JXTB01000159">
    <property type="protein sequence ID" value="PON57412.1"/>
    <property type="molecule type" value="Genomic_DNA"/>
</dbReference>
<evidence type="ECO:0000313" key="2">
    <source>
        <dbReference type="Proteomes" id="UP000237105"/>
    </source>
</evidence>
<reference evidence="2" key="1">
    <citation type="submission" date="2016-06" db="EMBL/GenBank/DDBJ databases">
        <title>Parallel loss of symbiosis genes in relatives of nitrogen-fixing non-legume Parasponia.</title>
        <authorList>
            <person name="Van Velzen R."/>
            <person name="Holmer R."/>
            <person name="Bu F."/>
            <person name="Rutten L."/>
            <person name="Van Zeijl A."/>
            <person name="Liu W."/>
            <person name="Santuari L."/>
            <person name="Cao Q."/>
            <person name="Sharma T."/>
            <person name="Shen D."/>
            <person name="Roswanjaya Y."/>
            <person name="Wardhani T."/>
            <person name="Kalhor M.S."/>
            <person name="Jansen J."/>
            <person name="Van den Hoogen J."/>
            <person name="Gungor B."/>
            <person name="Hartog M."/>
            <person name="Hontelez J."/>
            <person name="Verver J."/>
            <person name="Yang W.-C."/>
            <person name="Schijlen E."/>
            <person name="Repin R."/>
            <person name="Schilthuizen M."/>
            <person name="Schranz E."/>
            <person name="Heidstra R."/>
            <person name="Miyata K."/>
            <person name="Fedorova E."/>
            <person name="Kohlen W."/>
            <person name="Bisseling T."/>
            <person name="Smit S."/>
            <person name="Geurts R."/>
        </authorList>
    </citation>
    <scope>NUCLEOTIDE SEQUENCE [LARGE SCALE GENOMIC DNA]</scope>
    <source>
        <strain evidence="2">cv. WU1-14</strain>
    </source>
</reference>
<keyword evidence="2" id="KW-1185">Reference proteome</keyword>
<comment type="caution">
    <text evidence="1">The sequence shown here is derived from an EMBL/GenBank/DDBJ whole genome shotgun (WGS) entry which is preliminary data.</text>
</comment>
<organism evidence="1 2">
    <name type="scientific">Parasponia andersonii</name>
    <name type="common">Sponia andersonii</name>
    <dbReference type="NCBI Taxonomy" id="3476"/>
    <lineage>
        <taxon>Eukaryota</taxon>
        <taxon>Viridiplantae</taxon>
        <taxon>Streptophyta</taxon>
        <taxon>Embryophyta</taxon>
        <taxon>Tracheophyta</taxon>
        <taxon>Spermatophyta</taxon>
        <taxon>Magnoliopsida</taxon>
        <taxon>eudicotyledons</taxon>
        <taxon>Gunneridae</taxon>
        <taxon>Pentapetalae</taxon>
        <taxon>rosids</taxon>
        <taxon>fabids</taxon>
        <taxon>Rosales</taxon>
        <taxon>Cannabaceae</taxon>
        <taxon>Parasponia</taxon>
    </lineage>
</organism>